<dbReference type="EC" id="2.7.7.72" evidence="9"/>
<dbReference type="SUPFAM" id="SSF54631">
    <property type="entry name" value="CBS-domain pair"/>
    <property type="match status" value="1"/>
</dbReference>
<evidence type="ECO:0000256" key="3">
    <source>
        <dbReference type="ARBA" id="ARBA00022695"/>
    </source>
</evidence>
<protein>
    <submittedName>
        <fullName evidence="9">tRNA nucleotidyltransferase, A-adding</fullName>
        <ecNumber evidence="9">2.7.7.72</ecNumber>
    </submittedName>
</protein>
<sequence length="478" mass="53148">MKIITTHLQADFDCVASMMAAKKLYPDAIILFPGSQEKNVRNYLAETGFPLPYRRLKGFRLDDVRQVIIVDASTRERIGVFADLLTREGVTVHLYDHHPANKADIKSDFSVIKNRGSTCTVFVEIFREKNIDISPDEATLLALGIYEDTGSLTFSSTRKEDYEAAGWLLEKGADLAVVSHHISRELTAVQVETLNTLLKNIETRNIEGIQVSVTTASTSRYVGDIAVLLNKIMEMENINVLFTLIRMEDRVHLIARSRVEGMNAGEVAEGFGGGGHPTAASATIKEMTLPQTLGKLWEKISDVVEPAPNAGEMMIASIIKTSPDETIKEAEARLTRFDINAMPVVKQERVVGLITRQIVEKAIYHEMEEHPVSDFMTSEFSVVNRETPAYVLEDIMLGRRQKLTPVVKSDTGKIIGIVTRGTLLNKLYKESLLKPALGVKRERGAMVPASKNMAGMMRERLPENIIKLLNIVADIANK</sequence>
<evidence type="ECO:0000259" key="8">
    <source>
        <dbReference type="PROSITE" id="PS51371"/>
    </source>
</evidence>
<dbReference type="GO" id="GO:0003723">
    <property type="term" value="F:RNA binding"/>
    <property type="evidence" value="ECO:0007669"/>
    <property type="project" value="UniProtKB-KW"/>
</dbReference>
<dbReference type="SUPFAM" id="SSF64182">
    <property type="entry name" value="DHH phosphoesterases"/>
    <property type="match status" value="1"/>
</dbReference>
<accession>A0A3B1CPM9</accession>
<dbReference type="Gene3D" id="3.90.1640.10">
    <property type="entry name" value="inorganic pyrophosphatase (n-terminal core)"/>
    <property type="match status" value="1"/>
</dbReference>
<gene>
    <name evidence="9" type="ORF">MNBD_NITROSPINAE01-1955</name>
</gene>
<keyword evidence="4" id="KW-0479">Metal-binding</keyword>
<feature type="domain" description="CBS" evidence="8">
    <location>
        <begin position="314"/>
        <end position="369"/>
    </location>
</feature>
<dbReference type="Pfam" id="PF00571">
    <property type="entry name" value="CBS"/>
    <property type="match status" value="2"/>
</dbReference>
<dbReference type="PANTHER" id="PTHR47788:SF1">
    <property type="entry name" value="A-ADDING TRNA NUCLEOTIDYLTRANSFERASE"/>
    <property type="match status" value="1"/>
</dbReference>
<feature type="domain" description="CBS" evidence="8">
    <location>
        <begin position="376"/>
        <end position="433"/>
    </location>
</feature>
<keyword evidence="5" id="KW-0547">Nucleotide-binding</keyword>
<keyword evidence="3 9" id="KW-0548">Nucleotidyltransferase</keyword>
<evidence type="ECO:0000256" key="5">
    <source>
        <dbReference type="ARBA" id="ARBA00022741"/>
    </source>
</evidence>
<evidence type="ECO:0000256" key="4">
    <source>
        <dbReference type="ARBA" id="ARBA00022723"/>
    </source>
</evidence>
<dbReference type="Gene3D" id="3.10.580.10">
    <property type="entry name" value="CBS-domain"/>
    <property type="match status" value="2"/>
</dbReference>
<name>A0A3B1CPM9_9ZZZZ</name>
<dbReference type="InterPro" id="IPR038763">
    <property type="entry name" value="DHH_sf"/>
</dbReference>
<evidence type="ECO:0000256" key="6">
    <source>
        <dbReference type="ARBA" id="ARBA00022842"/>
    </source>
</evidence>
<keyword evidence="6" id="KW-0460">Magnesium</keyword>
<keyword evidence="9" id="KW-0808">Transferase</keyword>
<evidence type="ECO:0000256" key="2">
    <source>
        <dbReference type="ARBA" id="ARBA00022694"/>
    </source>
</evidence>
<dbReference type="GO" id="GO:0000166">
    <property type="term" value="F:nucleotide binding"/>
    <property type="evidence" value="ECO:0007669"/>
    <property type="project" value="UniProtKB-KW"/>
</dbReference>
<dbReference type="InterPro" id="IPR046342">
    <property type="entry name" value="CBS_dom_sf"/>
</dbReference>
<keyword evidence="7" id="KW-0694">RNA-binding</keyword>
<evidence type="ECO:0000256" key="1">
    <source>
        <dbReference type="ARBA" id="ARBA00001946"/>
    </source>
</evidence>
<dbReference type="InterPro" id="IPR003156">
    <property type="entry name" value="DHHA1_dom"/>
</dbReference>
<dbReference type="EMBL" id="UOGC01000075">
    <property type="protein sequence ID" value="VAX18687.1"/>
    <property type="molecule type" value="Genomic_DNA"/>
</dbReference>
<evidence type="ECO:0000313" key="9">
    <source>
        <dbReference type="EMBL" id="VAX18687.1"/>
    </source>
</evidence>
<reference evidence="9" key="1">
    <citation type="submission" date="2018-06" db="EMBL/GenBank/DDBJ databases">
        <authorList>
            <person name="Zhirakovskaya E."/>
        </authorList>
    </citation>
    <scope>NUCLEOTIDE SEQUENCE</scope>
</reference>
<dbReference type="PANTHER" id="PTHR47788">
    <property type="entry name" value="POLYA POLYMERASE"/>
    <property type="match status" value="1"/>
</dbReference>
<dbReference type="GO" id="GO:0046872">
    <property type="term" value="F:metal ion binding"/>
    <property type="evidence" value="ECO:0007669"/>
    <property type="project" value="UniProtKB-KW"/>
</dbReference>
<keyword evidence="2" id="KW-0819">tRNA processing</keyword>
<dbReference type="InterPro" id="IPR000644">
    <property type="entry name" value="CBS_dom"/>
</dbReference>
<dbReference type="InterPro" id="IPR001667">
    <property type="entry name" value="DDH_dom"/>
</dbReference>
<proteinExistence type="predicted"/>
<organism evidence="9">
    <name type="scientific">hydrothermal vent metagenome</name>
    <dbReference type="NCBI Taxonomy" id="652676"/>
    <lineage>
        <taxon>unclassified sequences</taxon>
        <taxon>metagenomes</taxon>
        <taxon>ecological metagenomes</taxon>
    </lineage>
</organism>
<dbReference type="GO" id="GO:0008033">
    <property type="term" value="P:tRNA processing"/>
    <property type="evidence" value="ECO:0007669"/>
    <property type="project" value="UniProtKB-KW"/>
</dbReference>
<dbReference type="Pfam" id="PF01368">
    <property type="entry name" value="DHH"/>
    <property type="match status" value="1"/>
</dbReference>
<feature type="non-terminal residue" evidence="9">
    <location>
        <position position="478"/>
    </location>
</feature>
<comment type="cofactor">
    <cofactor evidence="1">
        <name>Mg(2+)</name>
        <dbReference type="ChEBI" id="CHEBI:18420"/>
    </cofactor>
</comment>
<dbReference type="PROSITE" id="PS51371">
    <property type="entry name" value="CBS"/>
    <property type="match status" value="2"/>
</dbReference>
<dbReference type="AlphaFoldDB" id="A0A3B1CPM9"/>
<dbReference type="GO" id="GO:0004810">
    <property type="term" value="F:CCA tRNA nucleotidyltransferase activity"/>
    <property type="evidence" value="ECO:0007669"/>
    <property type="project" value="UniProtKB-EC"/>
</dbReference>
<evidence type="ECO:0000256" key="7">
    <source>
        <dbReference type="ARBA" id="ARBA00022884"/>
    </source>
</evidence>
<dbReference type="Pfam" id="PF02272">
    <property type="entry name" value="DHHA1"/>
    <property type="match status" value="1"/>
</dbReference>
<dbReference type="Gene3D" id="3.10.310.30">
    <property type="match status" value="1"/>
</dbReference>
<dbReference type="SMART" id="SM00116">
    <property type="entry name" value="CBS"/>
    <property type="match status" value="2"/>
</dbReference>
<dbReference type="InterPro" id="IPR052390">
    <property type="entry name" value="tRNA_nt/polyA_polymerase"/>
</dbReference>